<feature type="region of interest" description="Disordered" evidence="1">
    <location>
        <begin position="1"/>
        <end position="56"/>
    </location>
</feature>
<name>A0ABY7CNL1_9BASI</name>
<dbReference type="EMBL" id="CP110426">
    <property type="protein sequence ID" value="WAQ86062.1"/>
    <property type="molecule type" value="Genomic_DNA"/>
</dbReference>
<feature type="compositionally biased region" description="Polar residues" evidence="1">
    <location>
        <begin position="37"/>
        <end position="56"/>
    </location>
</feature>
<reference evidence="2" key="1">
    <citation type="submission" date="2022-10" db="EMBL/GenBank/DDBJ databases">
        <title>Puccinia triticina Genome sequencing and assembly.</title>
        <authorList>
            <person name="Li C."/>
        </authorList>
    </citation>
    <scope>NUCLEOTIDE SEQUENCE</scope>
    <source>
        <strain evidence="2">Pt15</strain>
    </source>
</reference>
<evidence type="ECO:0000313" key="2">
    <source>
        <dbReference type="EMBL" id="WAQ86062.1"/>
    </source>
</evidence>
<gene>
    <name evidence="2" type="ORF">PtA15_6A692</name>
</gene>
<dbReference type="Proteomes" id="UP001164743">
    <property type="component" value="Chromosome 6A"/>
</dbReference>
<sequence>MPTSRLGIPNTSVINASQKNSNMPNPSSLDGFKATAASPSSNPFLASTEQNKILPP</sequence>
<evidence type="ECO:0000256" key="1">
    <source>
        <dbReference type="SAM" id="MobiDB-lite"/>
    </source>
</evidence>
<dbReference type="RefSeq" id="XP_053021617.1">
    <property type="nucleotide sequence ID" value="XM_053170424.1"/>
</dbReference>
<proteinExistence type="predicted"/>
<accession>A0ABY7CNL1</accession>
<feature type="compositionally biased region" description="Polar residues" evidence="1">
    <location>
        <begin position="1"/>
        <end position="28"/>
    </location>
</feature>
<dbReference type="GeneID" id="77811319"/>
<protein>
    <submittedName>
        <fullName evidence="2">Uncharacterized protein</fullName>
    </submittedName>
</protein>
<organism evidence="2 3">
    <name type="scientific">Puccinia triticina</name>
    <dbReference type="NCBI Taxonomy" id="208348"/>
    <lineage>
        <taxon>Eukaryota</taxon>
        <taxon>Fungi</taxon>
        <taxon>Dikarya</taxon>
        <taxon>Basidiomycota</taxon>
        <taxon>Pucciniomycotina</taxon>
        <taxon>Pucciniomycetes</taxon>
        <taxon>Pucciniales</taxon>
        <taxon>Pucciniaceae</taxon>
        <taxon>Puccinia</taxon>
    </lineage>
</organism>
<evidence type="ECO:0000313" key="3">
    <source>
        <dbReference type="Proteomes" id="UP001164743"/>
    </source>
</evidence>
<keyword evidence="3" id="KW-1185">Reference proteome</keyword>